<keyword evidence="1" id="KW-0175">Coiled coil</keyword>
<evidence type="ECO:0000313" key="3">
    <source>
        <dbReference type="Proteomes" id="UP000678228"/>
    </source>
</evidence>
<feature type="coiled-coil region" evidence="1">
    <location>
        <begin position="20"/>
        <end position="47"/>
    </location>
</feature>
<sequence length="110" mass="13184">MAKEQLDRMEALLTQLVGTVGKLSAEFQEMKEDMQTFKEDQQAMKEDMQAFKVEIKNEIHDLKTDLHASIEKSEERHHEITQQFRFIRIDQDLLWEKTVRHERDLAQLKK</sequence>
<gene>
    <name evidence="2" type="ORF">J7W16_21290</name>
</gene>
<evidence type="ECO:0000313" key="2">
    <source>
        <dbReference type="EMBL" id="MBP3953602.1"/>
    </source>
</evidence>
<keyword evidence="3" id="KW-1185">Reference proteome</keyword>
<dbReference type="AlphaFoldDB" id="A0A940WZ85"/>
<accession>A0A940WZ85</accession>
<dbReference type="EMBL" id="JAGKSQ010000018">
    <property type="protein sequence ID" value="MBP3953602.1"/>
    <property type="molecule type" value="Genomic_DNA"/>
</dbReference>
<protein>
    <recommendedName>
        <fullName evidence="4">DUF1640 domain-containing protein</fullName>
    </recommendedName>
</protein>
<dbReference type="Gene3D" id="1.20.58.130">
    <property type="match status" value="1"/>
</dbReference>
<proteinExistence type="predicted"/>
<evidence type="ECO:0008006" key="4">
    <source>
        <dbReference type="Google" id="ProtNLM"/>
    </source>
</evidence>
<evidence type="ECO:0000256" key="1">
    <source>
        <dbReference type="SAM" id="Coils"/>
    </source>
</evidence>
<comment type="caution">
    <text evidence="2">The sequence shown here is derived from an EMBL/GenBank/DDBJ whole genome shotgun (WGS) entry which is preliminary data.</text>
</comment>
<name>A0A940WZ85_9BACI</name>
<organism evidence="2 3">
    <name type="scientific">Halalkalibacter suaedae</name>
    <dbReference type="NCBI Taxonomy" id="2822140"/>
    <lineage>
        <taxon>Bacteria</taxon>
        <taxon>Bacillati</taxon>
        <taxon>Bacillota</taxon>
        <taxon>Bacilli</taxon>
        <taxon>Bacillales</taxon>
        <taxon>Bacillaceae</taxon>
        <taxon>Halalkalibacter</taxon>
    </lineage>
</organism>
<reference evidence="2" key="1">
    <citation type="submission" date="2021-03" db="EMBL/GenBank/DDBJ databases">
        <title>Bacillus suaedae sp. nov., isolated from Suaeda aralocaspica.</title>
        <authorList>
            <person name="Lei R.F.R."/>
        </authorList>
    </citation>
    <scope>NUCLEOTIDE SEQUENCE</scope>
    <source>
        <strain evidence="2">YZJH907-2</strain>
    </source>
</reference>
<dbReference type="RefSeq" id="WP_210599457.1">
    <property type="nucleotide sequence ID" value="NZ_JAGKSQ010000018.1"/>
</dbReference>
<dbReference type="Proteomes" id="UP000678228">
    <property type="component" value="Unassembled WGS sequence"/>
</dbReference>